<evidence type="ECO:0000259" key="1">
    <source>
        <dbReference type="Pfam" id="PF02538"/>
    </source>
</evidence>
<feature type="domain" description="Hydantoinase B/oxoprolinase" evidence="1">
    <location>
        <begin position="12"/>
        <end position="549"/>
    </location>
</feature>
<dbReference type="GO" id="GO:0005829">
    <property type="term" value="C:cytosol"/>
    <property type="evidence" value="ECO:0007669"/>
    <property type="project" value="TreeGrafter"/>
</dbReference>
<dbReference type="GO" id="GO:0017168">
    <property type="term" value="F:5-oxoprolinase (ATP-hydrolyzing) activity"/>
    <property type="evidence" value="ECO:0007669"/>
    <property type="project" value="TreeGrafter"/>
</dbReference>
<organism evidence="2 3">
    <name type="scientific">Rhodococcus wratislaviensis NBRC 100605</name>
    <dbReference type="NCBI Taxonomy" id="1219028"/>
    <lineage>
        <taxon>Bacteria</taxon>
        <taxon>Bacillati</taxon>
        <taxon>Actinomycetota</taxon>
        <taxon>Actinomycetes</taxon>
        <taxon>Mycobacteriales</taxon>
        <taxon>Nocardiaceae</taxon>
        <taxon>Rhodococcus</taxon>
    </lineage>
</organism>
<dbReference type="InterPro" id="IPR045079">
    <property type="entry name" value="Oxoprolinase-like"/>
</dbReference>
<protein>
    <recommendedName>
        <fullName evidence="1">Hydantoinase B/oxoprolinase domain-containing protein</fullName>
    </recommendedName>
</protein>
<keyword evidence="3" id="KW-1185">Reference proteome</keyword>
<dbReference type="Pfam" id="PF02538">
    <property type="entry name" value="Hydantoinase_B"/>
    <property type="match status" value="1"/>
</dbReference>
<dbReference type="EMBL" id="BAWF01000049">
    <property type="protein sequence ID" value="GAF48129.1"/>
    <property type="molecule type" value="Genomic_DNA"/>
</dbReference>
<comment type="caution">
    <text evidence="2">The sequence shown here is derived from an EMBL/GenBank/DDBJ whole genome shotgun (WGS) entry which is preliminary data.</text>
</comment>
<dbReference type="OrthoDB" id="102473at2"/>
<evidence type="ECO:0000313" key="2">
    <source>
        <dbReference type="EMBL" id="GAF48129.1"/>
    </source>
</evidence>
<dbReference type="PANTHER" id="PTHR11365">
    <property type="entry name" value="5-OXOPROLINASE RELATED"/>
    <property type="match status" value="1"/>
</dbReference>
<dbReference type="GO" id="GO:0006749">
    <property type="term" value="P:glutathione metabolic process"/>
    <property type="evidence" value="ECO:0007669"/>
    <property type="project" value="TreeGrafter"/>
</dbReference>
<evidence type="ECO:0000313" key="3">
    <source>
        <dbReference type="Proteomes" id="UP000019491"/>
    </source>
</evidence>
<gene>
    <name evidence="2" type="ORF">RW1_049_00380</name>
</gene>
<reference evidence="2 3" key="1">
    <citation type="submission" date="2014-02" db="EMBL/GenBank/DDBJ databases">
        <title>Whole genome shotgun sequence of Rhodococcus wratislaviensis NBRC 100605.</title>
        <authorList>
            <person name="Hosoyama A."/>
            <person name="Tsuchikane K."/>
            <person name="Yoshida I."/>
            <person name="Ohji S."/>
            <person name="Ichikawa N."/>
            <person name="Yamazoe A."/>
            <person name="Fujita N."/>
        </authorList>
    </citation>
    <scope>NUCLEOTIDE SEQUENCE [LARGE SCALE GENOMIC DNA]</scope>
    <source>
        <strain evidence="2 3">NBRC 100605</strain>
    </source>
</reference>
<accession>X0PXC1</accession>
<dbReference type="AlphaFoldDB" id="X0PXC1"/>
<sequence>MTVDATTPAALDPVALELLRVQVLAIADEAGDTVERTSISPIVVESQDYGSVILGPTGTLVAGGGQALLHRLAATRAVRATIERYGDTIIDGDIYMANDPHNGGGLHASDVMVQRPIFVDGTLVGWGVLSAHLMDMGGMAVGSWAPHATECYQEALRLPPVRLVKAGTEVSDVWDIFRTNIRFSDAVEMDVRSLMAATYVAQRKLQVLVASKGVETYLRQIDELVATTAKEMLRRIRQLEPGVYRTTLWTEWGDEFVPLPCELTVSVDGLHFDFAGAPDQIPFFINSKPFVITALFLPLLSSLIAPDLPFNEGLIANVTLSCPEGSVVNCLPPAPSHCGHMHLGQTAAEAMNNCLRLAIMASERSEATAQLGGFDCQSSHAPNSYWGVGASGSPESWMMLDGNMIGQSASPGRDGVDYTVRPIDIPNRPSTQPIPLDVELYESWYPMLMVDRTLLPGDYGAGRWRSGGSMGYRFKPWKTEEIGGSMLGYRGRIPLPGLAGGNPGRPALFRLDRADGSVEHPAMNAYGVTIRECDTFTVEASSGGGWGDPLDRDHDMVALDVADGRLSAEQARATYGAVLADQHVDHSATNELRASLRRQRLADAAPPVTWFTDTSLAEGVSGAAHPLASGVVQRANVAFAEQSGAPLAVAPAHWTDGCPRLVEDDPDKPVVLTNYLDPITGAVLHADLTPRGWGRSFAALPDRWVNATA</sequence>
<dbReference type="RefSeq" id="WP_037238038.1">
    <property type="nucleotide sequence ID" value="NZ_BAWF01000049.1"/>
</dbReference>
<proteinExistence type="predicted"/>
<dbReference type="Proteomes" id="UP000019491">
    <property type="component" value="Unassembled WGS sequence"/>
</dbReference>
<name>X0PXC1_RHOWR</name>
<dbReference type="PANTHER" id="PTHR11365:SF23">
    <property type="entry name" value="HYPOTHETICAL 5-OXOPROLINASE (EUROFUNG)-RELATED"/>
    <property type="match status" value="1"/>
</dbReference>
<dbReference type="InterPro" id="IPR003692">
    <property type="entry name" value="Hydantoinase_B"/>
</dbReference>